<name>A0A0A9HH66_ARUDO</name>
<proteinExistence type="predicted"/>
<sequence length="15" mass="1715">MVTTESLGHLKKENK</sequence>
<reference evidence="1" key="2">
    <citation type="journal article" date="2015" name="Data Brief">
        <title>Shoot transcriptome of the giant reed, Arundo donax.</title>
        <authorList>
            <person name="Barrero R.A."/>
            <person name="Guerrero F.D."/>
            <person name="Moolhuijzen P."/>
            <person name="Goolsby J.A."/>
            <person name="Tidwell J."/>
            <person name="Bellgard S.E."/>
            <person name="Bellgard M.I."/>
        </authorList>
    </citation>
    <scope>NUCLEOTIDE SEQUENCE</scope>
    <source>
        <tissue evidence="1">Shoot tissue taken approximately 20 cm above the soil surface</tissue>
    </source>
</reference>
<accession>A0A0A9HH66</accession>
<organism evidence="1">
    <name type="scientific">Arundo donax</name>
    <name type="common">Giant reed</name>
    <name type="synonym">Donax arundinaceus</name>
    <dbReference type="NCBI Taxonomy" id="35708"/>
    <lineage>
        <taxon>Eukaryota</taxon>
        <taxon>Viridiplantae</taxon>
        <taxon>Streptophyta</taxon>
        <taxon>Embryophyta</taxon>
        <taxon>Tracheophyta</taxon>
        <taxon>Spermatophyta</taxon>
        <taxon>Magnoliopsida</taxon>
        <taxon>Liliopsida</taxon>
        <taxon>Poales</taxon>
        <taxon>Poaceae</taxon>
        <taxon>PACMAD clade</taxon>
        <taxon>Arundinoideae</taxon>
        <taxon>Arundineae</taxon>
        <taxon>Arundo</taxon>
    </lineage>
</organism>
<reference evidence="1" key="1">
    <citation type="submission" date="2014-09" db="EMBL/GenBank/DDBJ databases">
        <authorList>
            <person name="Magalhaes I.L.F."/>
            <person name="Oliveira U."/>
            <person name="Santos F.R."/>
            <person name="Vidigal T.H.D.A."/>
            <person name="Brescovit A.D."/>
            <person name="Santos A.J."/>
        </authorList>
    </citation>
    <scope>NUCLEOTIDE SEQUENCE</scope>
    <source>
        <tissue evidence="1">Shoot tissue taken approximately 20 cm above the soil surface</tissue>
    </source>
</reference>
<evidence type="ECO:0000313" key="1">
    <source>
        <dbReference type="EMBL" id="JAE32258.1"/>
    </source>
</evidence>
<protein>
    <submittedName>
        <fullName evidence="1">Uncharacterized protein</fullName>
    </submittedName>
</protein>
<dbReference type="EMBL" id="GBRH01165638">
    <property type="protein sequence ID" value="JAE32258.1"/>
    <property type="molecule type" value="Transcribed_RNA"/>
</dbReference>